<dbReference type="CDD" id="cd00637">
    <property type="entry name" value="7tm_classA_rhodopsin-like"/>
    <property type="match status" value="1"/>
</dbReference>
<feature type="compositionally biased region" description="Basic residues" evidence="7">
    <location>
        <begin position="306"/>
        <end position="316"/>
    </location>
</feature>
<evidence type="ECO:0000313" key="10">
    <source>
        <dbReference type="EMBL" id="KAL0978338.1"/>
    </source>
</evidence>
<sequence>METEHYSDLLETSDGQGEGLLEGGGVPGAEEGWSAPLPLGFQVSLTSVLMLELVLGFSSNLTVLVLYCAQSNLVDSVSNMVTVSLHVLDILVCVLCLPLTVAVVLLPADGGGGDILATVCCFHEACVTFTSVATAINVLVISLDRYDISVRPATRLLTPRRAALLLATVWSVSLAVFFLPFLEGDFFLGVDSQGEEVVSSDPEDPEDPTGLAPTGTYPTRVTITPSAPYQHLPPVWQNRTLLCVGGQGYHTGLAMYYHLLLQVPCFFIAVVVMLFTYSRILQALNIRIGTHIKRGPRASKKDTGCRIRRRRRRRKGLSLATEGGISSSQNQHLSQPPLIPSSTPTSPPPLSCVPLMASDSGATGVTNTAATTPIATTPAPQAPTPTDATTLLPGPGERPGVQASVSAIIALRRAVRRHRDRRERQRRVFKMSLIIISTFLGCWAPLSMVNVLILCLGPSDSLVRVRLCFLAMAYGTTIFHPLLYAFTRQKLRKALKSRVKKRVVSLLQVDPAPSGGTVIHNSWVEGGGPRKGRNKPRQEGSDATSNCLTVAVRE</sequence>
<dbReference type="PANTHER" id="PTHR24241">
    <property type="entry name" value="NEUROPEPTIDE RECEPTOR-RELATED G-PROTEIN COUPLED RECEPTOR"/>
    <property type="match status" value="1"/>
</dbReference>
<feature type="transmembrane region" description="Helical" evidence="8">
    <location>
        <begin position="48"/>
        <end position="69"/>
    </location>
</feature>
<dbReference type="AlphaFoldDB" id="A0ABD0WT64"/>
<feature type="compositionally biased region" description="Low complexity" evidence="7">
    <location>
        <begin position="361"/>
        <end position="386"/>
    </location>
</feature>
<evidence type="ECO:0000256" key="2">
    <source>
        <dbReference type="ARBA" id="ARBA00022475"/>
    </source>
</evidence>
<feature type="region of interest" description="Disordered" evidence="7">
    <location>
        <begin position="197"/>
        <end position="217"/>
    </location>
</feature>
<dbReference type="Gene3D" id="1.20.1070.10">
    <property type="entry name" value="Rhodopsin 7-helix transmembrane proteins"/>
    <property type="match status" value="2"/>
</dbReference>
<evidence type="ECO:0000256" key="8">
    <source>
        <dbReference type="SAM" id="Phobius"/>
    </source>
</evidence>
<feature type="region of interest" description="Disordered" evidence="7">
    <location>
        <begin position="295"/>
        <end position="386"/>
    </location>
</feature>
<feature type="compositionally biased region" description="Low complexity" evidence="7">
    <location>
        <begin position="333"/>
        <end position="344"/>
    </location>
</feature>
<gene>
    <name evidence="10" type="ORF">UPYG_G00169240</name>
</gene>
<organism evidence="10 11">
    <name type="scientific">Umbra pygmaea</name>
    <name type="common">Eastern mudminnow</name>
    <dbReference type="NCBI Taxonomy" id="75934"/>
    <lineage>
        <taxon>Eukaryota</taxon>
        <taxon>Metazoa</taxon>
        <taxon>Chordata</taxon>
        <taxon>Craniata</taxon>
        <taxon>Vertebrata</taxon>
        <taxon>Euteleostomi</taxon>
        <taxon>Actinopterygii</taxon>
        <taxon>Neopterygii</taxon>
        <taxon>Teleostei</taxon>
        <taxon>Protacanthopterygii</taxon>
        <taxon>Esociformes</taxon>
        <taxon>Umbridae</taxon>
        <taxon>Umbra</taxon>
    </lineage>
</organism>
<feature type="region of interest" description="Disordered" evidence="7">
    <location>
        <begin position="523"/>
        <end position="545"/>
    </location>
</feature>
<keyword evidence="3 8" id="KW-0812">Transmembrane</keyword>
<feature type="transmembrane region" description="Helical" evidence="8">
    <location>
        <begin position="162"/>
        <end position="182"/>
    </location>
</feature>
<evidence type="ECO:0000256" key="1">
    <source>
        <dbReference type="ARBA" id="ARBA00004651"/>
    </source>
</evidence>
<feature type="transmembrane region" description="Helical" evidence="8">
    <location>
        <begin position="463"/>
        <end position="486"/>
    </location>
</feature>
<keyword evidence="4 8" id="KW-1133">Transmembrane helix</keyword>
<dbReference type="PRINTS" id="PR00237">
    <property type="entry name" value="GPCRRHODOPSN"/>
</dbReference>
<keyword evidence="2" id="KW-1003">Cell membrane</keyword>
<feature type="transmembrane region" description="Helical" evidence="8">
    <location>
        <begin position="115"/>
        <end position="141"/>
    </location>
</feature>
<dbReference type="PROSITE" id="PS50262">
    <property type="entry name" value="G_PROTEIN_RECEP_F1_2"/>
    <property type="match status" value="1"/>
</dbReference>
<evidence type="ECO:0000313" key="11">
    <source>
        <dbReference type="Proteomes" id="UP001557470"/>
    </source>
</evidence>
<evidence type="ECO:0000256" key="3">
    <source>
        <dbReference type="ARBA" id="ARBA00022692"/>
    </source>
</evidence>
<dbReference type="Proteomes" id="UP001557470">
    <property type="component" value="Unassembled WGS sequence"/>
</dbReference>
<feature type="domain" description="G-protein coupled receptors family 1 profile" evidence="9">
    <location>
        <begin position="59"/>
        <end position="484"/>
    </location>
</feature>
<dbReference type="InterPro" id="IPR017452">
    <property type="entry name" value="GPCR_Rhodpsn_7TM"/>
</dbReference>
<evidence type="ECO:0000256" key="7">
    <source>
        <dbReference type="SAM" id="MobiDB-lite"/>
    </source>
</evidence>
<dbReference type="InterPro" id="IPR000276">
    <property type="entry name" value="GPCR_Rhodpsn"/>
</dbReference>
<reference evidence="10 11" key="1">
    <citation type="submission" date="2024-06" db="EMBL/GenBank/DDBJ databases">
        <authorList>
            <person name="Pan Q."/>
            <person name="Wen M."/>
            <person name="Jouanno E."/>
            <person name="Zahm M."/>
            <person name="Klopp C."/>
            <person name="Cabau C."/>
            <person name="Louis A."/>
            <person name="Berthelot C."/>
            <person name="Parey E."/>
            <person name="Roest Crollius H."/>
            <person name="Montfort J."/>
            <person name="Robinson-Rechavi M."/>
            <person name="Bouchez O."/>
            <person name="Lampietro C."/>
            <person name="Lopez Roques C."/>
            <person name="Donnadieu C."/>
            <person name="Postlethwait J."/>
            <person name="Bobe J."/>
            <person name="Verreycken H."/>
            <person name="Guiguen Y."/>
        </authorList>
    </citation>
    <scope>NUCLEOTIDE SEQUENCE [LARGE SCALE GENOMIC DNA]</scope>
    <source>
        <strain evidence="10">Up_M1</strain>
        <tissue evidence="10">Testis</tissue>
    </source>
</reference>
<keyword evidence="11" id="KW-1185">Reference proteome</keyword>
<comment type="subcellular location">
    <subcellularLocation>
        <location evidence="1">Cell membrane</location>
        <topology evidence="1">Multi-pass membrane protein</topology>
    </subcellularLocation>
</comment>
<feature type="transmembrane region" description="Helical" evidence="8">
    <location>
        <begin position="81"/>
        <end position="103"/>
    </location>
</feature>
<keyword evidence="6" id="KW-0675">Receptor</keyword>
<dbReference type="Pfam" id="PF00001">
    <property type="entry name" value="7tm_1"/>
    <property type="match status" value="2"/>
</dbReference>
<comment type="caution">
    <text evidence="10">The sequence shown here is derived from an EMBL/GenBank/DDBJ whole genome shotgun (WGS) entry which is preliminary data.</text>
</comment>
<proteinExistence type="predicted"/>
<evidence type="ECO:0000256" key="6">
    <source>
        <dbReference type="ARBA" id="ARBA00023170"/>
    </source>
</evidence>
<accession>A0ABD0WT64</accession>
<evidence type="ECO:0000256" key="5">
    <source>
        <dbReference type="ARBA" id="ARBA00023136"/>
    </source>
</evidence>
<dbReference type="FunFam" id="1.20.1070.10:FF:000084">
    <property type="entry name" value="Probable G-protein coupled receptor 22"/>
    <property type="match status" value="1"/>
</dbReference>
<protein>
    <recommendedName>
        <fullName evidence="9">G-protein coupled receptors family 1 profile domain-containing protein</fullName>
    </recommendedName>
</protein>
<evidence type="ECO:0000259" key="9">
    <source>
        <dbReference type="PROSITE" id="PS50262"/>
    </source>
</evidence>
<feature type="transmembrane region" description="Helical" evidence="8">
    <location>
        <begin position="431"/>
        <end position="457"/>
    </location>
</feature>
<dbReference type="EMBL" id="JAGEUA010000005">
    <property type="protein sequence ID" value="KAL0978338.1"/>
    <property type="molecule type" value="Genomic_DNA"/>
</dbReference>
<keyword evidence="5 8" id="KW-0472">Membrane</keyword>
<name>A0ABD0WT64_UMBPY</name>
<dbReference type="SUPFAM" id="SSF81321">
    <property type="entry name" value="Family A G protein-coupled receptor-like"/>
    <property type="match status" value="1"/>
</dbReference>
<dbReference type="GO" id="GO:0005886">
    <property type="term" value="C:plasma membrane"/>
    <property type="evidence" value="ECO:0007669"/>
    <property type="project" value="UniProtKB-SubCell"/>
</dbReference>
<feature type="region of interest" description="Disordered" evidence="7">
    <location>
        <begin position="1"/>
        <end position="21"/>
    </location>
</feature>
<dbReference type="PANTHER" id="PTHR24241:SF127">
    <property type="entry name" value="G-PROTEIN COUPLED RECEPTOR 22-RELATED"/>
    <property type="match status" value="1"/>
</dbReference>
<evidence type="ECO:0000256" key="4">
    <source>
        <dbReference type="ARBA" id="ARBA00022989"/>
    </source>
</evidence>
<feature type="transmembrane region" description="Helical" evidence="8">
    <location>
        <begin position="255"/>
        <end position="277"/>
    </location>
</feature>